<organism evidence="2 3">
    <name type="scientific">Rosa chinensis</name>
    <name type="common">China rose</name>
    <dbReference type="NCBI Taxonomy" id="74649"/>
    <lineage>
        <taxon>Eukaryota</taxon>
        <taxon>Viridiplantae</taxon>
        <taxon>Streptophyta</taxon>
        <taxon>Embryophyta</taxon>
        <taxon>Tracheophyta</taxon>
        <taxon>Spermatophyta</taxon>
        <taxon>Magnoliopsida</taxon>
        <taxon>eudicotyledons</taxon>
        <taxon>Gunneridae</taxon>
        <taxon>Pentapetalae</taxon>
        <taxon>rosids</taxon>
        <taxon>fabids</taxon>
        <taxon>Rosales</taxon>
        <taxon>Rosaceae</taxon>
        <taxon>Rosoideae</taxon>
        <taxon>Rosoideae incertae sedis</taxon>
        <taxon>Rosa</taxon>
    </lineage>
</organism>
<protein>
    <submittedName>
        <fullName evidence="2">Putative integrator complex subunit 3</fullName>
    </submittedName>
</protein>
<dbReference type="STRING" id="74649.A0A2P6RU05"/>
<dbReference type="Pfam" id="PF10189">
    <property type="entry name" value="Ints3_N"/>
    <property type="match status" value="1"/>
</dbReference>
<name>A0A2P6RU05_ROSCH</name>
<dbReference type="EMBL" id="PDCK01000040">
    <property type="protein sequence ID" value="PRQ49916.1"/>
    <property type="molecule type" value="Genomic_DNA"/>
</dbReference>
<dbReference type="Proteomes" id="UP000238479">
    <property type="component" value="Chromosome 2"/>
</dbReference>
<dbReference type="Gramene" id="PRQ49916">
    <property type="protein sequence ID" value="PRQ49916"/>
    <property type="gene ID" value="RchiOBHm_Chr2g0127281"/>
</dbReference>
<feature type="domain" description="Integrator complex subunit 3 N-terminal" evidence="1">
    <location>
        <begin position="263"/>
        <end position="429"/>
    </location>
</feature>
<dbReference type="OMA" id="TICNIIM"/>
<gene>
    <name evidence="2" type="ORF">RchiOBHm_Chr2g0127281</name>
</gene>
<accession>A0A2P6RU05</accession>
<evidence type="ECO:0000313" key="3">
    <source>
        <dbReference type="Proteomes" id="UP000238479"/>
    </source>
</evidence>
<keyword evidence="3" id="KW-1185">Reference proteome</keyword>
<comment type="caution">
    <text evidence="2">The sequence shown here is derived from an EMBL/GenBank/DDBJ whole genome shotgun (WGS) entry which is preliminary data.</text>
</comment>
<proteinExistence type="predicted"/>
<dbReference type="AlphaFoldDB" id="A0A2P6RU05"/>
<dbReference type="GO" id="GO:0005737">
    <property type="term" value="C:cytoplasm"/>
    <property type="evidence" value="ECO:0007669"/>
    <property type="project" value="TreeGrafter"/>
</dbReference>
<evidence type="ECO:0000313" key="2">
    <source>
        <dbReference type="EMBL" id="PRQ49916.1"/>
    </source>
</evidence>
<sequence length="471" mass="54071">MALNLIRIASYEVENPVGCSLKEAFELLEPKLRPPLAITIPTPQEYLLLNKAILYGVLCETHFAKTHIKHLHAIVTDGYGLFASLIAKVVNELYTKLVDPVKCQLIWVTKEMIDVQAVGIHGLLVCFLRQIVGGDFSDGNLWLCFEIVSIFLTKWDSLLEVEPMILTSGLYTYLRLVADHYRLLSNAKLEALKQLEIDFYIKVLREQFSVCLKIGRDLVRLLQDVVHIPNFRATWKDLVLNQGKFKTPGFSVISQLYNTRTSRSQKRYQAWFAKKFLCAPNRETLIVDIVRFICCAHHPPNEIIQSDIIPRWAVVGWLLKYCTKNYVQANVKLALLYDWLFFDERVDTIMNIEPAMLLIVYSIPRYIDVTHTLLEFLFLLVDSYDVEHKDIIIRGVSSSLRVLVKKGVIRSFDVLTSCDALSPVLKERLDRFLSGAELEIYKRLEQTRFPSPFALENSSCIGTPTPSPERE</sequence>
<reference evidence="2 3" key="1">
    <citation type="journal article" date="2018" name="Nat. Genet.">
        <title>The Rosa genome provides new insights in the design of modern roses.</title>
        <authorList>
            <person name="Bendahmane M."/>
        </authorList>
    </citation>
    <scope>NUCLEOTIDE SEQUENCE [LARGE SCALE GENOMIC DNA]</scope>
    <source>
        <strain evidence="3">cv. Old Blush</strain>
    </source>
</reference>
<dbReference type="PANTHER" id="PTHR13587:SF7">
    <property type="entry name" value="INTEGRATOR COMPLEX SUBUNIT 3"/>
    <property type="match status" value="1"/>
</dbReference>
<dbReference type="InterPro" id="IPR045334">
    <property type="entry name" value="INTS3"/>
</dbReference>
<evidence type="ECO:0000259" key="1">
    <source>
        <dbReference type="Pfam" id="PF10189"/>
    </source>
</evidence>
<dbReference type="InterPro" id="IPR019333">
    <property type="entry name" value="INTS3_N"/>
</dbReference>
<dbReference type="PANTHER" id="PTHR13587">
    <property type="entry name" value="INTEGRATOR COMPLEX SUBUNIT 3"/>
    <property type="match status" value="1"/>
</dbReference>